<name>A0ABT2NPS1_9RHOB</name>
<dbReference type="SUPFAM" id="SSF52096">
    <property type="entry name" value="ClpP/crotonase"/>
    <property type="match status" value="1"/>
</dbReference>
<reference evidence="7" key="1">
    <citation type="submission" date="2023-07" db="EMBL/GenBank/DDBJ databases">
        <title>Defluviimonas sediminis sp. nov., isolated from mangrove sediment.</title>
        <authorList>
            <person name="Liu L."/>
            <person name="Li J."/>
            <person name="Huang Y."/>
            <person name="Pan J."/>
            <person name="Li M."/>
        </authorList>
    </citation>
    <scope>NUCLEOTIDE SEQUENCE [LARGE SCALE GENOMIC DNA]</scope>
    <source>
        <strain evidence="7">FT324</strain>
    </source>
</reference>
<comment type="similarity">
    <text evidence="1">Belongs to the peptidase S49 family.</text>
</comment>
<dbReference type="Gene3D" id="3.90.226.10">
    <property type="entry name" value="2-enoyl-CoA Hydratase, Chain A, domain 1"/>
    <property type="match status" value="1"/>
</dbReference>
<dbReference type="Gene3D" id="6.20.330.10">
    <property type="match status" value="1"/>
</dbReference>
<organism evidence="6 7">
    <name type="scientific">Albidovulum sediminis</name>
    <dbReference type="NCBI Taxonomy" id="3066345"/>
    <lineage>
        <taxon>Bacteria</taxon>
        <taxon>Pseudomonadati</taxon>
        <taxon>Pseudomonadota</taxon>
        <taxon>Alphaproteobacteria</taxon>
        <taxon>Rhodobacterales</taxon>
        <taxon>Paracoccaceae</taxon>
        <taxon>Albidovulum</taxon>
    </lineage>
</organism>
<dbReference type="PANTHER" id="PTHR42987">
    <property type="entry name" value="PEPTIDASE S49"/>
    <property type="match status" value="1"/>
</dbReference>
<evidence type="ECO:0000313" key="7">
    <source>
        <dbReference type="Proteomes" id="UP001205601"/>
    </source>
</evidence>
<gene>
    <name evidence="6" type="ORF">N5I32_15575</name>
</gene>
<keyword evidence="2" id="KW-0645">Protease</keyword>
<dbReference type="InterPro" id="IPR029045">
    <property type="entry name" value="ClpP/crotonase-like_dom_sf"/>
</dbReference>
<evidence type="ECO:0000256" key="3">
    <source>
        <dbReference type="ARBA" id="ARBA00022801"/>
    </source>
</evidence>
<evidence type="ECO:0000256" key="1">
    <source>
        <dbReference type="ARBA" id="ARBA00008683"/>
    </source>
</evidence>
<accession>A0ABT2NPS1</accession>
<dbReference type="EMBL" id="JAOCQF010000003">
    <property type="protein sequence ID" value="MCT8330938.1"/>
    <property type="molecule type" value="Genomic_DNA"/>
</dbReference>
<dbReference type="RefSeq" id="WP_261496835.1">
    <property type="nucleotide sequence ID" value="NZ_JAOCQF010000003.1"/>
</dbReference>
<dbReference type="InterPro" id="IPR002142">
    <property type="entry name" value="Peptidase_S49"/>
</dbReference>
<evidence type="ECO:0000256" key="4">
    <source>
        <dbReference type="ARBA" id="ARBA00022825"/>
    </source>
</evidence>
<protein>
    <submittedName>
        <fullName evidence="6">S49 family peptidase</fullName>
    </submittedName>
</protein>
<dbReference type="Proteomes" id="UP001205601">
    <property type="component" value="Unassembled WGS sequence"/>
</dbReference>
<feature type="domain" description="Peptidase S49" evidence="5">
    <location>
        <begin position="79"/>
        <end position="213"/>
    </location>
</feature>
<keyword evidence="4" id="KW-0720">Serine protease</keyword>
<dbReference type="CDD" id="cd07023">
    <property type="entry name" value="S49_Sppa_N_C"/>
    <property type="match status" value="1"/>
</dbReference>
<sequence>MKRLMNVFRPKPRVAVLRLQGVITAGGRGGLSDHALAPVIERAFRRGKPKAVALIINSPGGSPVQSALIAARIRRLAEERKIPVHAFVEDVAASGGYWLATAADDIWLDANSVAGSIGVISAGFGFAELLARHGVERRVHTAGASKSFLDPFRPEKPEDVERLHAILGPIHESFKQQVAARRGSRLAADRDLFTGDVWVGQGAVDVGLADGISHPVPKLKSLYGDKVRLMPYGVRRSIFQRFTGRLIGAAVDEIEERALWSRYGL</sequence>
<dbReference type="InterPro" id="IPR047272">
    <property type="entry name" value="S49_SppA_C"/>
</dbReference>
<evidence type="ECO:0000259" key="5">
    <source>
        <dbReference type="Pfam" id="PF01343"/>
    </source>
</evidence>
<comment type="caution">
    <text evidence="6">The sequence shown here is derived from an EMBL/GenBank/DDBJ whole genome shotgun (WGS) entry which is preliminary data.</text>
</comment>
<evidence type="ECO:0000313" key="6">
    <source>
        <dbReference type="EMBL" id="MCT8330938.1"/>
    </source>
</evidence>
<keyword evidence="3" id="KW-0378">Hydrolase</keyword>
<dbReference type="PANTHER" id="PTHR42987:SF8">
    <property type="entry name" value="PROTEINASE"/>
    <property type="match status" value="1"/>
</dbReference>
<evidence type="ECO:0000256" key="2">
    <source>
        <dbReference type="ARBA" id="ARBA00022670"/>
    </source>
</evidence>
<dbReference type="Pfam" id="PF01343">
    <property type="entry name" value="Peptidase_S49"/>
    <property type="match status" value="1"/>
</dbReference>
<keyword evidence="7" id="KW-1185">Reference proteome</keyword>
<proteinExistence type="inferred from homology"/>